<protein>
    <submittedName>
        <fullName evidence="3">Uncharacterized protein</fullName>
    </submittedName>
</protein>
<keyword evidence="2" id="KW-0472">Membrane</keyword>
<dbReference type="OrthoDB" id="3481245at2"/>
<evidence type="ECO:0000313" key="3">
    <source>
        <dbReference type="EMBL" id="TDD81053.1"/>
    </source>
</evidence>
<organism evidence="3 4">
    <name type="scientific">Actinomadura rubrisoli</name>
    <dbReference type="NCBI Taxonomy" id="2530368"/>
    <lineage>
        <taxon>Bacteria</taxon>
        <taxon>Bacillati</taxon>
        <taxon>Actinomycetota</taxon>
        <taxon>Actinomycetes</taxon>
        <taxon>Streptosporangiales</taxon>
        <taxon>Thermomonosporaceae</taxon>
        <taxon>Actinomadura</taxon>
    </lineage>
</organism>
<dbReference type="Proteomes" id="UP000294513">
    <property type="component" value="Unassembled WGS sequence"/>
</dbReference>
<proteinExistence type="predicted"/>
<feature type="region of interest" description="Disordered" evidence="1">
    <location>
        <begin position="141"/>
        <end position="160"/>
    </location>
</feature>
<evidence type="ECO:0000256" key="1">
    <source>
        <dbReference type="SAM" id="MobiDB-lite"/>
    </source>
</evidence>
<evidence type="ECO:0000313" key="4">
    <source>
        <dbReference type="Proteomes" id="UP000294513"/>
    </source>
</evidence>
<feature type="transmembrane region" description="Helical" evidence="2">
    <location>
        <begin position="7"/>
        <end position="28"/>
    </location>
</feature>
<comment type="caution">
    <text evidence="3">The sequence shown here is derived from an EMBL/GenBank/DDBJ whole genome shotgun (WGS) entry which is preliminary data.</text>
</comment>
<feature type="compositionally biased region" description="Polar residues" evidence="1">
    <location>
        <begin position="141"/>
        <end position="150"/>
    </location>
</feature>
<dbReference type="RefSeq" id="WP_131897235.1">
    <property type="nucleotide sequence ID" value="NZ_SMKU01000143.1"/>
</dbReference>
<dbReference type="AlphaFoldDB" id="A0A4R5B7J6"/>
<name>A0A4R5B7J6_9ACTN</name>
<evidence type="ECO:0000256" key="2">
    <source>
        <dbReference type="SAM" id="Phobius"/>
    </source>
</evidence>
<keyword evidence="4" id="KW-1185">Reference proteome</keyword>
<reference evidence="3 4" key="1">
    <citation type="submission" date="2019-03" db="EMBL/GenBank/DDBJ databases">
        <title>Draft genome sequences of novel Actinobacteria.</title>
        <authorList>
            <person name="Sahin N."/>
            <person name="Ay H."/>
            <person name="Saygin H."/>
        </authorList>
    </citation>
    <scope>NUCLEOTIDE SEQUENCE [LARGE SCALE GENOMIC DNA]</scope>
    <source>
        <strain evidence="3 4">H3C3</strain>
    </source>
</reference>
<keyword evidence="2" id="KW-0812">Transmembrane</keyword>
<keyword evidence="2" id="KW-1133">Transmembrane helix</keyword>
<gene>
    <name evidence="3" type="ORF">E1298_24760</name>
</gene>
<sequence length="160" mass="17468">MPDQTGLGCVGGVFVVGYSVWFFVGAYYGPHTDDQYFRHIPCKMKDPPAEVEITTRGLPADCVPTKKQSLRFVNRLTAYPVTLCIGQRGVCATGHYSPMAGGRVTLKPGESRKLSFPTGSFWGLPYDRKYPVTVLPAPGTSFSNTDMTVRSNDESQPAVP</sequence>
<accession>A0A4R5B7J6</accession>
<dbReference type="EMBL" id="SMKU01000143">
    <property type="protein sequence ID" value="TDD81053.1"/>
    <property type="molecule type" value="Genomic_DNA"/>
</dbReference>